<dbReference type="InterPro" id="IPR029039">
    <property type="entry name" value="Flavoprotein-like_sf"/>
</dbReference>
<evidence type="ECO:0000313" key="3">
    <source>
        <dbReference type="Proteomes" id="UP001142610"/>
    </source>
</evidence>
<dbReference type="RefSeq" id="WP_256620548.1">
    <property type="nucleotide sequence ID" value="NZ_JANIBC010000023.1"/>
</dbReference>
<feature type="domain" description="NADPH-dependent FMN reductase-like" evidence="1">
    <location>
        <begin position="35"/>
        <end position="171"/>
    </location>
</feature>
<dbReference type="EMBL" id="JANIBC010000023">
    <property type="protein sequence ID" value="MCQ8186610.1"/>
    <property type="molecule type" value="Genomic_DNA"/>
</dbReference>
<sequence length="253" mass="28018">MQLHPEQERLCDENKDDFSALSAVFVNTSLKPKAEDSHTRLLLEVSSAIMQKAGAKTEHLHLLEHHVPPGIYPDMREHGFDRDDWPKLWEKIEAADILVVGTPLWLGEESSVCRVLIERLYGMSGELNEKGQSIFYGKVGGCVITGNEDGIKHAAMTIGYALSHLGYTIPPQADCGWIGEAGPGPSYGDEEEGGGRVGFENDFTQRNTTIMSWNLLHLAKMLKEAGGYSSHGNDRRAWKAGCRFGYANPDYRA</sequence>
<dbReference type="Pfam" id="PF03358">
    <property type="entry name" value="FMN_red"/>
    <property type="match status" value="1"/>
</dbReference>
<protein>
    <submittedName>
        <fullName evidence="2">Flavodoxin family protein</fullName>
    </submittedName>
</protein>
<comment type="caution">
    <text evidence="2">The sequence shown here is derived from an EMBL/GenBank/DDBJ whole genome shotgun (WGS) entry which is preliminary data.</text>
</comment>
<proteinExistence type="predicted"/>
<evidence type="ECO:0000313" key="2">
    <source>
        <dbReference type="EMBL" id="MCQ8186610.1"/>
    </source>
</evidence>
<organism evidence="2 3">
    <name type="scientific">Parvularcula maris</name>
    <dbReference type="NCBI Taxonomy" id="2965077"/>
    <lineage>
        <taxon>Bacteria</taxon>
        <taxon>Pseudomonadati</taxon>
        <taxon>Pseudomonadota</taxon>
        <taxon>Alphaproteobacteria</taxon>
        <taxon>Parvularculales</taxon>
        <taxon>Parvularculaceae</taxon>
        <taxon>Parvularcula</taxon>
    </lineage>
</organism>
<dbReference type="Proteomes" id="UP001142610">
    <property type="component" value="Unassembled WGS sequence"/>
</dbReference>
<dbReference type="SUPFAM" id="SSF52218">
    <property type="entry name" value="Flavoproteins"/>
    <property type="match status" value="1"/>
</dbReference>
<dbReference type="AlphaFoldDB" id="A0A9X2LBE4"/>
<dbReference type="InterPro" id="IPR005025">
    <property type="entry name" value="FMN_Rdtase-like_dom"/>
</dbReference>
<dbReference type="GO" id="GO:0016491">
    <property type="term" value="F:oxidoreductase activity"/>
    <property type="evidence" value="ECO:0007669"/>
    <property type="project" value="InterPro"/>
</dbReference>
<evidence type="ECO:0000259" key="1">
    <source>
        <dbReference type="Pfam" id="PF03358"/>
    </source>
</evidence>
<keyword evidence="3" id="KW-1185">Reference proteome</keyword>
<accession>A0A9X2LBE4</accession>
<name>A0A9X2LBE4_9PROT</name>
<gene>
    <name evidence="2" type="ORF">NOG11_14600</name>
</gene>
<reference evidence="2" key="1">
    <citation type="submission" date="2022-07" db="EMBL/GenBank/DDBJ databases">
        <title>Parvularcula maris sp. nov., an algicidal bacterium isolated from seawater.</title>
        <authorList>
            <person name="Li F."/>
        </authorList>
    </citation>
    <scope>NUCLEOTIDE SEQUENCE</scope>
    <source>
        <strain evidence="2">BGMRC 0090</strain>
    </source>
</reference>
<dbReference type="Gene3D" id="3.40.50.360">
    <property type="match status" value="1"/>
</dbReference>